<protein>
    <submittedName>
        <fullName evidence="5">F-box domain-containing protein</fullName>
    </submittedName>
</protein>
<dbReference type="Proteomes" id="UP000095282">
    <property type="component" value="Unplaced"/>
</dbReference>
<dbReference type="GO" id="GO:0045087">
    <property type="term" value="P:innate immune response"/>
    <property type="evidence" value="ECO:0007669"/>
    <property type="project" value="TreeGrafter"/>
</dbReference>
<dbReference type="PANTHER" id="PTHR23015">
    <property type="entry name" value="UNCHARACTERIZED C.ELEGANS PROTEIN"/>
    <property type="match status" value="1"/>
</dbReference>
<dbReference type="InterPro" id="IPR002900">
    <property type="entry name" value="DUF38/FTH_CAE_spp"/>
</dbReference>
<organism evidence="4 5">
    <name type="scientific">Caenorhabditis tropicalis</name>
    <dbReference type="NCBI Taxonomy" id="1561998"/>
    <lineage>
        <taxon>Eukaryota</taxon>
        <taxon>Metazoa</taxon>
        <taxon>Ecdysozoa</taxon>
        <taxon>Nematoda</taxon>
        <taxon>Chromadorea</taxon>
        <taxon>Rhabditida</taxon>
        <taxon>Rhabditina</taxon>
        <taxon>Rhabditomorpha</taxon>
        <taxon>Rhabditoidea</taxon>
        <taxon>Rhabditidae</taxon>
        <taxon>Peloderinae</taxon>
        <taxon>Caenorhabditis</taxon>
    </lineage>
</organism>
<evidence type="ECO:0000313" key="5">
    <source>
        <dbReference type="WBParaSite" id="Csp11.Scaffold630.g17989.t1"/>
    </source>
</evidence>
<evidence type="ECO:0000259" key="1">
    <source>
        <dbReference type="Pfam" id="PF00646"/>
    </source>
</evidence>
<dbReference type="WBParaSite" id="Csp11.Scaffold630.g17989.t1">
    <property type="protein sequence ID" value="Csp11.Scaffold630.g17989.t1"/>
    <property type="gene ID" value="Csp11.Scaffold630.g17989"/>
</dbReference>
<name>A0A1I7UPB2_9PELO</name>
<dbReference type="InterPro" id="IPR040161">
    <property type="entry name" value="FB224"/>
</dbReference>
<dbReference type="eggNOG" id="ENOG502RT5I">
    <property type="taxonomic scope" value="Eukaryota"/>
</dbReference>
<dbReference type="AlphaFoldDB" id="A0A1I7UPB2"/>
<dbReference type="InterPro" id="IPR041426">
    <property type="entry name" value="Mos1_HTH"/>
</dbReference>
<keyword evidence="4" id="KW-1185">Reference proteome</keyword>
<evidence type="ECO:0000259" key="2">
    <source>
        <dbReference type="Pfam" id="PF01827"/>
    </source>
</evidence>
<dbReference type="Pfam" id="PF01827">
    <property type="entry name" value="FTH"/>
    <property type="match status" value="1"/>
</dbReference>
<feature type="domain" description="F-box" evidence="1">
    <location>
        <begin position="72"/>
        <end position="110"/>
    </location>
</feature>
<feature type="domain" description="DUF38" evidence="2">
    <location>
        <begin position="226"/>
        <end position="293"/>
    </location>
</feature>
<dbReference type="Pfam" id="PF00646">
    <property type="entry name" value="F-box"/>
    <property type="match status" value="1"/>
</dbReference>
<evidence type="ECO:0000259" key="3">
    <source>
        <dbReference type="Pfam" id="PF17906"/>
    </source>
</evidence>
<dbReference type="Pfam" id="PF17906">
    <property type="entry name" value="HTH_48"/>
    <property type="match status" value="1"/>
</dbReference>
<sequence>MAEHFLTDRKYLPIAARYEFLRGFPILKAYRNFCQAVGNDAMNYKDFDFWWFRFSKGNFDLDTQPPQTADLNSFPDHIIGKIIGKTGYAARCLFRKTSKKYRKAVDSIPFVIDRLKFEHREQSSSLEFNGFEIQFYRRIGVYGKYKYPNRIMCRSKNYSKLAVNELVFIFGLKNVRVKKFTMYVNGRYVNENLDILKSLDFKFRVETFKFNFGWIRFGEEDLINVQDEVMKILPYLEPRVLQNVEFHINYRELKLETNRIVKTLQWKYLKRVNIYGNVVISTKSLTRFKKLSVLNYNFLLLSNF</sequence>
<feature type="domain" description="Mos1 transposase HTH" evidence="3">
    <location>
        <begin position="18"/>
        <end position="58"/>
    </location>
</feature>
<reference evidence="5" key="1">
    <citation type="submission" date="2016-11" db="UniProtKB">
        <authorList>
            <consortium name="WormBaseParasite"/>
        </authorList>
    </citation>
    <scope>IDENTIFICATION</scope>
</reference>
<dbReference type="PANTHER" id="PTHR23015:SF4">
    <property type="entry name" value="DUF38 DOMAIN-CONTAINING PROTEIN-RELATED"/>
    <property type="match status" value="1"/>
</dbReference>
<accession>A0A1I7UPB2</accession>
<evidence type="ECO:0000313" key="4">
    <source>
        <dbReference type="Proteomes" id="UP000095282"/>
    </source>
</evidence>
<dbReference type="InterPro" id="IPR001810">
    <property type="entry name" value="F-box_dom"/>
</dbReference>
<proteinExistence type="predicted"/>